<dbReference type="PANTHER" id="PTHR47287">
    <property type="entry name" value="C2H2 AND C2HC ZINC FINGERS SUPERFAMILY PROTEIN"/>
    <property type="match status" value="1"/>
</dbReference>
<evidence type="ECO:0000313" key="9">
    <source>
        <dbReference type="EMBL" id="KZV14934.1"/>
    </source>
</evidence>
<keyword evidence="3 6" id="KW-0863">Zinc-finger</keyword>
<evidence type="ECO:0000256" key="7">
    <source>
        <dbReference type="SAM" id="MobiDB-lite"/>
    </source>
</evidence>
<keyword evidence="2" id="KW-0479">Metal-binding</keyword>
<feature type="compositionally biased region" description="Basic and acidic residues" evidence="7">
    <location>
        <begin position="123"/>
        <end position="132"/>
    </location>
</feature>
<sequence length="396" mass="42077">MESPNAVAGNKALFDVSSKSGQEMDHSLAVGGAMSVDSSNKSGNKMGLISVVPGGSSTQGANGCDELNPEVNSLNSNKEIPPVLVGASRDSPKGVDLDESSLEVKSPKPKDGAPLHVLDSIDESVKGEKLDESNFQVNSSHTRTGEIPPPLQDPSQDSVKEGNVDKSNVGVPPVEAEASEVANACQDDGEYGCKYCHRKFTNKQSLGGHQNAHKFERAMEKDAASHEAHKSGAGLFSSSSSYSRTTSPLSSKPGSLKRSHEYMNRPLQINRPSQSQLLLQPQDVPRNFHDVYRGYQPGWTVPAPRISSSVPTAPVPRVSQFVTAQPPYLPGVALTLQFQNPGPPSSSSRPVSLCLTAFPESRLVPGRNAGVHNNNQINVPGNEEGDDSGLDLSLKL</sequence>
<dbReference type="PANTHER" id="PTHR47287:SF15">
    <property type="entry name" value="ZINC FINGER PROTEIN 3-LIKE"/>
    <property type="match status" value="1"/>
</dbReference>
<evidence type="ECO:0000256" key="6">
    <source>
        <dbReference type="PROSITE-ProRule" id="PRU00042"/>
    </source>
</evidence>
<dbReference type="PROSITE" id="PS00028">
    <property type="entry name" value="ZINC_FINGER_C2H2_1"/>
    <property type="match status" value="1"/>
</dbReference>
<protein>
    <submittedName>
        <fullName evidence="9">Zinc finger protein 8-like</fullName>
    </submittedName>
</protein>
<evidence type="ECO:0000256" key="5">
    <source>
        <dbReference type="ARBA" id="ARBA00023242"/>
    </source>
</evidence>
<reference evidence="9 10" key="1">
    <citation type="journal article" date="2015" name="Proc. Natl. Acad. Sci. U.S.A.">
        <title>The resurrection genome of Boea hygrometrica: A blueprint for survival of dehydration.</title>
        <authorList>
            <person name="Xiao L."/>
            <person name="Yang G."/>
            <person name="Zhang L."/>
            <person name="Yang X."/>
            <person name="Zhao S."/>
            <person name="Ji Z."/>
            <person name="Zhou Q."/>
            <person name="Hu M."/>
            <person name="Wang Y."/>
            <person name="Chen M."/>
            <person name="Xu Y."/>
            <person name="Jin H."/>
            <person name="Xiao X."/>
            <person name="Hu G."/>
            <person name="Bao F."/>
            <person name="Hu Y."/>
            <person name="Wan P."/>
            <person name="Li L."/>
            <person name="Deng X."/>
            <person name="Kuang T."/>
            <person name="Xiang C."/>
            <person name="Zhu J.K."/>
            <person name="Oliver M.J."/>
            <person name="He Y."/>
        </authorList>
    </citation>
    <scope>NUCLEOTIDE SEQUENCE [LARGE SCALE GENOMIC DNA]</scope>
    <source>
        <strain evidence="10">cv. XS01</strain>
    </source>
</reference>
<evidence type="ECO:0000256" key="4">
    <source>
        <dbReference type="ARBA" id="ARBA00022833"/>
    </source>
</evidence>
<evidence type="ECO:0000256" key="2">
    <source>
        <dbReference type="ARBA" id="ARBA00022723"/>
    </source>
</evidence>
<proteinExistence type="predicted"/>
<feature type="compositionally biased region" description="Low complexity" evidence="7">
    <location>
        <begin position="237"/>
        <end position="251"/>
    </location>
</feature>
<evidence type="ECO:0000259" key="8">
    <source>
        <dbReference type="PROSITE" id="PS50157"/>
    </source>
</evidence>
<dbReference type="SUPFAM" id="SSF57667">
    <property type="entry name" value="beta-beta-alpha zinc fingers"/>
    <property type="match status" value="1"/>
</dbReference>
<dbReference type="OrthoDB" id="911680at2759"/>
<gene>
    <name evidence="9" type="ORF">F511_33912</name>
</gene>
<keyword evidence="4" id="KW-0862">Zinc</keyword>
<keyword evidence="5" id="KW-0539">Nucleus</keyword>
<dbReference type="EMBL" id="KV020155">
    <property type="protein sequence ID" value="KZV14934.1"/>
    <property type="molecule type" value="Genomic_DNA"/>
</dbReference>
<evidence type="ECO:0000256" key="1">
    <source>
        <dbReference type="ARBA" id="ARBA00004123"/>
    </source>
</evidence>
<dbReference type="Proteomes" id="UP000250235">
    <property type="component" value="Unassembled WGS sequence"/>
</dbReference>
<accession>A0A2Z7A068</accession>
<feature type="region of interest" description="Disordered" evidence="7">
    <location>
        <begin position="47"/>
        <end position="170"/>
    </location>
</feature>
<dbReference type="GO" id="GO:0009788">
    <property type="term" value="P:negative regulation of abscisic acid-activated signaling pathway"/>
    <property type="evidence" value="ECO:0007669"/>
    <property type="project" value="InterPro"/>
</dbReference>
<organism evidence="9 10">
    <name type="scientific">Dorcoceras hygrometricum</name>
    <dbReference type="NCBI Taxonomy" id="472368"/>
    <lineage>
        <taxon>Eukaryota</taxon>
        <taxon>Viridiplantae</taxon>
        <taxon>Streptophyta</taxon>
        <taxon>Embryophyta</taxon>
        <taxon>Tracheophyta</taxon>
        <taxon>Spermatophyta</taxon>
        <taxon>Magnoliopsida</taxon>
        <taxon>eudicotyledons</taxon>
        <taxon>Gunneridae</taxon>
        <taxon>Pentapetalae</taxon>
        <taxon>asterids</taxon>
        <taxon>lamiids</taxon>
        <taxon>Lamiales</taxon>
        <taxon>Gesneriaceae</taxon>
        <taxon>Didymocarpoideae</taxon>
        <taxon>Trichosporeae</taxon>
        <taxon>Loxocarpinae</taxon>
        <taxon>Dorcoceras</taxon>
    </lineage>
</organism>
<feature type="compositionally biased region" description="Polar residues" evidence="7">
    <location>
        <begin position="133"/>
        <end position="142"/>
    </location>
</feature>
<evidence type="ECO:0000313" key="10">
    <source>
        <dbReference type="Proteomes" id="UP000250235"/>
    </source>
</evidence>
<dbReference type="InterPro" id="IPR013087">
    <property type="entry name" value="Znf_C2H2_type"/>
</dbReference>
<dbReference type="GO" id="GO:0008270">
    <property type="term" value="F:zinc ion binding"/>
    <property type="evidence" value="ECO:0007669"/>
    <property type="project" value="UniProtKB-KW"/>
</dbReference>
<dbReference type="InterPro" id="IPR036236">
    <property type="entry name" value="Znf_C2H2_sf"/>
</dbReference>
<name>A0A2Z7A068_9LAMI</name>
<evidence type="ECO:0000256" key="3">
    <source>
        <dbReference type="ARBA" id="ARBA00022771"/>
    </source>
</evidence>
<dbReference type="AlphaFoldDB" id="A0A2Z7A068"/>
<dbReference type="GO" id="GO:0005634">
    <property type="term" value="C:nucleus"/>
    <property type="evidence" value="ECO:0007669"/>
    <property type="project" value="UniProtKB-SubCell"/>
</dbReference>
<feature type="region of interest" description="Disordered" evidence="7">
    <location>
        <begin position="365"/>
        <end position="396"/>
    </location>
</feature>
<feature type="domain" description="C2H2-type" evidence="8">
    <location>
        <begin position="191"/>
        <end position="218"/>
    </location>
</feature>
<dbReference type="InterPro" id="IPR044246">
    <property type="entry name" value="ZFP3-like"/>
</dbReference>
<feature type="compositionally biased region" description="Basic and acidic residues" evidence="7">
    <location>
        <begin position="213"/>
        <end position="230"/>
    </location>
</feature>
<comment type="subcellular location">
    <subcellularLocation>
        <location evidence="1">Nucleus</location>
    </subcellularLocation>
</comment>
<keyword evidence="10" id="KW-1185">Reference proteome</keyword>
<dbReference type="PROSITE" id="PS50157">
    <property type="entry name" value="ZINC_FINGER_C2H2_2"/>
    <property type="match status" value="1"/>
</dbReference>
<dbReference type="Gene3D" id="3.30.160.60">
    <property type="entry name" value="Classic Zinc Finger"/>
    <property type="match status" value="1"/>
</dbReference>
<feature type="region of interest" description="Disordered" evidence="7">
    <location>
        <begin position="205"/>
        <end position="258"/>
    </location>
</feature>